<name>A0ACB9GSJ4_9ASTR</name>
<evidence type="ECO:0000313" key="2">
    <source>
        <dbReference type="Proteomes" id="UP001056120"/>
    </source>
</evidence>
<organism evidence="1 2">
    <name type="scientific">Smallanthus sonchifolius</name>
    <dbReference type="NCBI Taxonomy" id="185202"/>
    <lineage>
        <taxon>Eukaryota</taxon>
        <taxon>Viridiplantae</taxon>
        <taxon>Streptophyta</taxon>
        <taxon>Embryophyta</taxon>
        <taxon>Tracheophyta</taxon>
        <taxon>Spermatophyta</taxon>
        <taxon>Magnoliopsida</taxon>
        <taxon>eudicotyledons</taxon>
        <taxon>Gunneridae</taxon>
        <taxon>Pentapetalae</taxon>
        <taxon>asterids</taxon>
        <taxon>campanulids</taxon>
        <taxon>Asterales</taxon>
        <taxon>Asteraceae</taxon>
        <taxon>Asteroideae</taxon>
        <taxon>Heliantheae alliance</taxon>
        <taxon>Millerieae</taxon>
        <taxon>Smallanthus</taxon>
    </lineage>
</organism>
<reference evidence="2" key="1">
    <citation type="journal article" date="2022" name="Mol. Ecol. Resour.">
        <title>The genomes of chicory, endive, great burdock and yacon provide insights into Asteraceae palaeo-polyploidization history and plant inulin production.</title>
        <authorList>
            <person name="Fan W."/>
            <person name="Wang S."/>
            <person name="Wang H."/>
            <person name="Wang A."/>
            <person name="Jiang F."/>
            <person name="Liu H."/>
            <person name="Zhao H."/>
            <person name="Xu D."/>
            <person name="Zhang Y."/>
        </authorList>
    </citation>
    <scope>NUCLEOTIDE SEQUENCE [LARGE SCALE GENOMIC DNA]</scope>
    <source>
        <strain evidence="2">cv. Yunnan</strain>
    </source>
</reference>
<dbReference type="EMBL" id="CM042030">
    <property type="protein sequence ID" value="KAI3786377.1"/>
    <property type="molecule type" value="Genomic_DNA"/>
</dbReference>
<sequence>MVALGMSQSWDKKGYRPAYRHVRGGGGDGDPKSGLNSTTVIGLSDEQEARRWRIKTLANKEVETHHDQESGNGDGKGKQIMKPLPDVGLGEKVTGLEPTLESSKDQPIDSSSKLTKDESGGGTYRADSVKVKAEGDSIDDSDADLDS</sequence>
<gene>
    <name evidence="1" type="ORF">L1987_40012</name>
</gene>
<comment type="caution">
    <text evidence="1">The sequence shown here is derived from an EMBL/GenBank/DDBJ whole genome shotgun (WGS) entry which is preliminary data.</text>
</comment>
<dbReference type="Proteomes" id="UP001056120">
    <property type="component" value="Linkage Group LG13"/>
</dbReference>
<reference evidence="1 2" key="2">
    <citation type="journal article" date="2022" name="Mol. Ecol. Resour.">
        <title>The genomes of chicory, endive, great burdock and yacon provide insights into Asteraceae paleo-polyploidization history and plant inulin production.</title>
        <authorList>
            <person name="Fan W."/>
            <person name="Wang S."/>
            <person name="Wang H."/>
            <person name="Wang A."/>
            <person name="Jiang F."/>
            <person name="Liu H."/>
            <person name="Zhao H."/>
            <person name="Xu D."/>
            <person name="Zhang Y."/>
        </authorList>
    </citation>
    <scope>NUCLEOTIDE SEQUENCE [LARGE SCALE GENOMIC DNA]</scope>
    <source>
        <strain evidence="2">cv. Yunnan</strain>
        <tissue evidence="1">Leaves</tissue>
    </source>
</reference>
<accession>A0ACB9GSJ4</accession>
<keyword evidence="2" id="KW-1185">Reference proteome</keyword>
<proteinExistence type="predicted"/>
<evidence type="ECO:0000313" key="1">
    <source>
        <dbReference type="EMBL" id="KAI3786377.1"/>
    </source>
</evidence>
<protein>
    <submittedName>
        <fullName evidence="1">Uncharacterized protein</fullName>
    </submittedName>
</protein>